<gene>
    <name evidence="3" type="ORF">CLPU_6c00120</name>
</gene>
<dbReference type="EMBL" id="LGSS01000006">
    <property type="protein sequence ID" value="KNF08526.1"/>
    <property type="molecule type" value="Genomic_DNA"/>
</dbReference>
<name>A0A0L0WAL0_GOTPU</name>
<reference evidence="4" key="1">
    <citation type="submission" date="2015-07" db="EMBL/GenBank/DDBJ databases">
        <title>Draft genome sequence of the purine-degrading Gottschalkia purinilyticum DSM 1384 (formerly Clostridium purinilyticum).</title>
        <authorList>
            <person name="Poehlein A."/>
            <person name="Schiel-Bengelsdorf B."/>
            <person name="Bengelsdorf F.R."/>
            <person name="Daniel R."/>
            <person name="Duerre P."/>
        </authorList>
    </citation>
    <scope>NUCLEOTIDE SEQUENCE [LARGE SCALE GENOMIC DNA]</scope>
    <source>
        <strain evidence="4">DSM 1384</strain>
    </source>
</reference>
<keyword evidence="4" id="KW-1185">Reference proteome</keyword>
<evidence type="ECO:0000313" key="3">
    <source>
        <dbReference type="EMBL" id="KNF08526.1"/>
    </source>
</evidence>
<feature type="domain" description="HTH cro/C1-type" evidence="2">
    <location>
        <begin position="5"/>
        <end position="59"/>
    </location>
</feature>
<dbReference type="SUPFAM" id="SSF47413">
    <property type="entry name" value="lambda repressor-like DNA-binding domains"/>
    <property type="match status" value="1"/>
</dbReference>
<dbReference type="Proteomes" id="UP000037267">
    <property type="component" value="Unassembled WGS sequence"/>
</dbReference>
<dbReference type="PANTHER" id="PTHR46558">
    <property type="entry name" value="TRACRIPTIONAL REGULATORY PROTEIN-RELATED-RELATED"/>
    <property type="match status" value="1"/>
</dbReference>
<dbReference type="SMART" id="SM00530">
    <property type="entry name" value="HTH_XRE"/>
    <property type="match status" value="1"/>
</dbReference>
<evidence type="ECO:0000259" key="2">
    <source>
        <dbReference type="PROSITE" id="PS50943"/>
    </source>
</evidence>
<proteinExistence type="predicted"/>
<dbReference type="InterPro" id="IPR010982">
    <property type="entry name" value="Lambda_DNA-bd_dom_sf"/>
</dbReference>
<dbReference type="CDD" id="cd00093">
    <property type="entry name" value="HTH_XRE"/>
    <property type="match status" value="1"/>
</dbReference>
<protein>
    <submittedName>
        <fullName evidence="3">Putative transcriptional regulator</fullName>
    </submittedName>
</protein>
<dbReference type="PROSITE" id="PS50943">
    <property type="entry name" value="HTH_CROC1"/>
    <property type="match status" value="1"/>
</dbReference>
<dbReference type="InterPro" id="IPR001387">
    <property type="entry name" value="Cro/C1-type_HTH"/>
</dbReference>
<dbReference type="GO" id="GO:0003677">
    <property type="term" value="F:DNA binding"/>
    <property type="evidence" value="ECO:0007669"/>
    <property type="project" value="UniProtKB-KW"/>
</dbReference>
<sequence length="69" mass="7887">MRLNLKKAREKKKLTQSEIAKKIGIARTTYTNIERGDKNPSFLVALKIKEILNTESDDIFLSRNVPKGN</sequence>
<evidence type="ECO:0000256" key="1">
    <source>
        <dbReference type="ARBA" id="ARBA00023125"/>
    </source>
</evidence>
<evidence type="ECO:0000313" key="4">
    <source>
        <dbReference type="Proteomes" id="UP000037267"/>
    </source>
</evidence>
<accession>A0A0L0WAL0</accession>
<dbReference type="OrthoDB" id="9808239at2"/>
<organism evidence="3 4">
    <name type="scientific">Gottschalkia purinilytica</name>
    <name type="common">Clostridium purinilyticum</name>
    <dbReference type="NCBI Taxonomy" id="1503"/>
    <lineage>
        <taxon>Bacteria</taxon>
        <taxon>Bacillati</taxon>
        <taxon>Bacillota</taxon>
        <taxon>Tissierellia</taxon>
        <taxon>Tissierellales</taxon>
        <taxon>Gottschalkiaceae</taxon>
        <taxon>Gottschalkia</taxon>
    </lineage>
</organism>
<dbReference type="Gene3D" id="1.10.260.40">
    <property type="entry name" value="lambda repressor-like DNA-binding domains"/>
    <property type="match status" value="1"/>
</dbReference>
<dbReference type="Pfam" id="PF01381">
    <property type="entry name" value="HTH_3"/>
    <property type="match status" value="1"/>
</dbReference>
<comment type="caution">
    <text evidence="3">The sequence shown here is derived from an EMBL/GenBank/DDBJ whole genome shotgun (WGS) entry which is preliminary data.</text>
</comment>
<dbReference type="AlphaFoldDB" id="A0A0L0WAL0"/>
<dbReference type="STRING" id="1503.CLPU_6c00120"/>
<keyword evidence="1" id="KW-0238">DNA-binding</keyword>
<dbReference type="PANTHER" id="PTHR46558:SF4">
    <property type="entry name" value="DNA-BIDING PHAGE PROTEIN"/>
    <property type="match status" value="1"/>
</dbReference>
<dbReference type="RefSeq" id="WP_050355055.1">
    <property type="nucleotide sequence ID" value="NZ_LGSS01000006.1"/>
</dbReference>